<keyword evidence="3" id="KW-0998">Cell outer membrane</keyword>
<dbReference type="PANTHER" id="PTHR40980:SF4">
    <property type="entry name" value="TONB-DEPENDENT RECEPTOR-LIKE BETA-BARREL DOMAIN-CONTAINING PROTEIN"/>
    <property type="match status" value="1"/>
</dbReference>
<dbReference type="InterPro" id="IPR008969">
    <property type="entry name" value="CarboxyPept-like_regulatory"/>
</dbReference>
<keyword evidence="6" id="KW-1185">Reference proteome</keyword>
<gene>
    <name evidence="5" type="ORF">CLV48_1045</name>
</gene>
<dbReference type="SUPFAM" id="SSF56935">
    <property type="entry name" value="Porins"/>
    <property type="match status" value="1"/>
</dbReference>
<reference evidence="5 6" key="1">
    <citation type="submission" date="2018-03" db="EMBL/GenBank/DDBJ databases">
        <title>Genomic Encyclopedia of Archaeal and Bacterial Type Strains, Phase II (KMG-II): from individual species to whole genera.</title>
        <authorList>
            <person name="Goeker M."/>
        </authorList>
    </citation>
    <scope>NUCLEOTIDE SEQUENCE [LARGE SCALE GENOMIC DNA]</scope>
    <source>
        <strain evidence="5 6">DSM 28057</strain>
    </source>
</reference>
<dbReference type="Proteomes" id="UP000240708">
    <property type="component" value="Unassembled WGS sequence"/>
</dbReference>
<organism evidence="5 6">
    <name type="scientific">Cecembia rubra</name>
    <dbReference type="NCBI Taxonomy" id="1485585"/>
    <lineage>
        <taxon>Bacteria</taxon>
        <taxon>Pseudomonadati</taxon>
        <taxon>Bacteroidota</taxon>
        <taxon>Cytophagia</taxon>
        <taxon>Cytophagales</taxon>
        <taxon>Cyclobacteriaceae</taxon>
        <taxon>Cecembia</taxon>
    </lineage>
</organism>
<dbReference type="PANTHER" id="PTHR40980">
    <property type="entry name" value="PLUG DOMAIN-CONTAINING PROTEIN"/>
    <property type="match status" value="1"/>
</dbReference>
<evidence type="ECO:0000313" key="5">
    <source>
        <dbReference type="EMBL" id="PSL04831.1"/>
    </source>
</evidence>
<name>A0A2P8E5U4_9BACT</name>
<comment type="subcellular location">
    <subcellularLocation>
        <location evidence="1">Cell outer membrane</location>
    </subcellularLocation>
</comment>
<dbReference type="SUPFAM" id="SSF49464">
    <property type="entry name" value="Carboxypeptidase regulatory domain-like"/>
    <property type="match status" value="1"/>
</dbReference>
<evidence type="ECO:0000256" key="1">
    <source>
        <dbReference type="ARBA" id="ARBA00004442"/>
    </source>
</evidence>
<evidence type="ECO:0000256" key="2">
    <source>
        <dbReference type="ARBA" id="ARBA00023136"/>
    </source>
</evidence>
<dbReference type="Pfam" id="PF14905">
    <property type="entry name" value="OMP_b-brl_3"/>
    <property type="match status" value="1"/>
</dbReference>
<evidence type="ECO:0000313" key="6">
    <source>
        <dbReference type="Proteomes" id="UP000240708"/>
    </source>
</evidence>
<protein>
    <submittedName>
        <fullName evidence="5">Outer membrane receptor protein involved in Fe transport</fullName>
    </submittedName>
</protein>
<dbReference type="GO" id="GO:0009279">
    <property type="term" value="C:cell outer membrane"/>
    <property type="evidence" value="ECO:0007669"/>
    <property type="project" value="UniProtKB-SubCell"/>
</dbReference>
<keyword evidence="5" id="KW-0675">Receptor</keyword>
<sequence length="800" mass="91550">MNTKIIKHASFISVQFICLFLPSYIFGQKIIKGQVLEETDTPLPYALIFFKSGNKILSSTSADSLGLFEMPIKFVNNSYLQASYAGDTSAKVNIDSATYFYRLIINHKQLEEVTVNTSSPFIEKKVDRTVFHIGNRPSFQFKSIIEILNNIPRVTVIQNEIIIRGKGSAQILINDRPVNLRGRDLIDYLRIFQSDISSIEIIPNPPAKYDAEGGGGLINIVLKKSNARGYSGHIQSAILKNTYSQTQNNGVIRIRNKNWGVTIGVNFSTGAYLATEREEIFFLDRPISWLDDANNTIRLRNWLPNIGWEYNISSNSKIVGNYSFQRSNFKTDINQILNYSQLSLIDSIGITTGSERNISQTHLVGLSYEKNLKSANSKFIYSIDFVRRNNDQAAMATTISYFSDKKTPTGNWQGFSTSGISARQIFSNSADWYLSKPNLNLDLELGMKFSSITNTSKIGYDQTENGKSIFGNEIITRNIFNYDELIPAAYFSINHSKGKLASKIGLRYEGTIMISESEDTGEFSQNRFNNIFPSVFFKYNLGSESSIDFSYARRVNRPRIWDINPYRWYQNILMYSVGNPFLIPSIQDNIEFNTTVKNTVFINLFYNNEKNPIITLPFQMDNQVIENRKVNNGLNKNYGVNLDWDWSFVDWLESNFSIGLSGYTFQTNNFNFLTKRRPLVFDFSTIHDFEFSNSFFGSLNFMGTLPGGAFEVLTQNGSFKLDISLKKLFYNNRIELNLNIEDIFRSSQPIYNLITDTFISNSFSYYDFQSILIGVRYRFGNEFRIAGKKNTISNEQMRIR</sequence>
<dbReference type="InterPro" id="IPR041700">
    <property type="entry name" value="OMP_b-brl_3"/>
</dbReference>
<dbReference type="Gene3D" id="2.40.170.20">
    <property type="entry name" value="TonB-dependent receptor, beta-barrel domain"/>
    <property type="match status" value="1"/>
</dbReference>
<dbReference type="InterPro" id="IPR036942">
    <property type="entry name" value="Beta-barrel_TonB_sf"/>
</dbReference>
<comment type="caution">
    <text evidence="5">The sequence shown here is derived from an EMBL/GenBank/DDBJ whole genome shotgun (WGS) entry which is preliminary data.</text>
</comment>
<evidence type="ECO:0000259" key="4">
    <source>
        <dbReference type="Pfam" id="PF14905"/>
    </source>
</evidence>
<feature type="domain" description="Outer membrane protein beta-barrel" evidence="4">
    <location>
        <begin position="371"/>
        <end position="777"/>
    </location>
</feature>
<keyword evidence="2" id="KW-0472">Membrane</keyword>
<dbReference type="RefSeq" id="WP_170068999.1">
    <property type="nucleotide sequence ID" value="NZ_PYGF01000004.1"/>
</dbReference>
<dbReference type="EMBL" id="PYGF01000004">
    <property type="protein sequence ID" value="PSL04831.1"/>
    <property type="molecule type" value="Genomic_DNA"/>
</dbReference>
<dbReference type="Gene3D" id="2.170.130.10">
    <property type="entry name" value="TonB-dependent receptor, plug domain"/>
    <property type="match status" value="1"/>
</dbReference>
<dbReference type="InterPro" id="IPR037066">
    <property type="entry name" value="Plug_dom_sf"/>
</dbReference>
<proteinExistence type="predicted"/>
<evidence type="ECO:0000256" key="3">
    <source>
        <dbReference type="ARBA" id="ARBA00023237"/>
    </source>
</evidence>
<accession>A0A2P8E5U4</accession>
<dbReference type="AlphaFoldDB" id="A0A2P8E5U4"/>